<keyword evidence="5" id="KW-0472">Membrane</keyword>
<dbReference type="KEGG" id="sgbi:P3F81_01995"/>
<keyword evidence="11" id="KW-1185">Reference proteome</keyword>
<evidence type="ECO:0000256" key="3">
    <source>
        <dbReference type="ARBA" id="ARBA00022544"/>
    </source>
</evidence>
<reference evidence="10" key="1">
    <citation type="submission" date="2023-03" db="EMBL/GenBank/DDBJ databases">
        <title>Selenobaculum gbiensis gen. nov. sp. nov., a new bacterium isolated from the gut microbiota of IBD patient.</title>
        <authorList>
            <person name="Yeo S."/>
            <person name="Park H."/>
            <person name="Huh C.S."/>
        </authorList>
    </citation>
    <scope>NUCLEOTIDE SEQUENCE</scope>
    <source>
        <strain evidence="10">ICN-92133</strain>
    </source>
</reference>
<dbReference type="InterPro" id="IPR038501">
    <property type="entry name" value="Spore_GerAC_C_sf"/>
</dbReference>
<evidence type="ECO:0000256" key="6">
    <source>
        <dbReference type="ARBA" id="ARBA00023139"/>
    </source>
</evidence>
<dbReference type="Gene3D" id="3.30.300.210">
    <property type="entry name" value="Nutrient germinant receptor protein C, domain 3"/>
    <property type="match status" value="1"/>
</dbReference>
<keyword evidence="6" id="KW-0564">Palmitate</keyword>
<dbReference type="GO" id="GO:0009847">
    <property type="term" value="P:spore germination"/>
    <property type="evidence" value="ECO:0007669"/>
    <property type="project" value="InterPro"/>
</dbReference>
<feature type="domain" description="Spore germination protein N-terminal" evidence="9">
    <location>
        <begin position="28"/>
        <end position="195"/>
    </location>
</feature>
<dbReference type="InterPro" id="IPR057336">
    <property type="entry name" value="GerAC_N"/>
</dbReference>
<protein>
    <submittedName>
        <fullName evidence="10">Ger(X)C family spore germination protein</fullName>
    </submittedName>
</protein>
<dbReference type="GO" id="GO:0016020">
    <property type="term" value="C:membrane"/>
    <property type="evidence" value="ECO:0007669"/>
    <property type="project" value="UniProtKB-SubCell"/>
</dbReference>
<evidence type="ECO:0000256" key="1">
    <source>
        <dbReference type="ARBA" id="ARBA00004635"/>
    </source>
</evidence>
<dbReference type="EMBL" id="CP120678">
    <property type="protein sequence ID" value="WIW71123.1"/>
    <property type="molecule type" value="Genomic_DNA"/>
</dbReference>
<proteinExistence type="inferred from homology"/>
<dbReference type="NCBIfam" id="TIGR02887">
    <property type="entry name" value="spore_ger_x_C"/>
    <property type="match status" value="1"/>
</dbReference>
<evidence type="ECO:0000259" key="8">
    <source>
        <dbReference type="Pfam" id="PF05504"/>
    </source>
</evidence>
<sequence length="418" mass="47137">MCWTRPKIIIVVSLLFVIFLCSGCMGGQEVDDLSFILTIGIDKSDEPDMNIFTFRIAMPRSFTGDSGGENKDKTKLVSVKSPNITEAIRQLGIALNRNPELSHTSALFISEEVAKEGIYPYLTMFLREQVYLNTMSILIIEGEAKEALKKNTAPFELFQYRWIDSLKRVQKFAASSLINDVNQFYMQIKEPTHAVATGYGTIIDNSLQKKSPMPLPHQSIPQYGVEDFPREGGTELIVVGSAIFRDWKMVGKLNMSEAFGAVLLNKGIQTTLTVEDPFVEERKISLGIDVKNPKVDVDVVDEKMKIDINIIANCELSDVVTDMDYTNKENRQIIEKKINEAIESGVQAYFNATQPFGADCIEISNQYRAKVGTWQEWSSHDWPSLYRNAEVHIKVNSKLKRSGLLWREVDERGAGDNV</sequence>
<evidence type="ECO:0000259" key="9">
    <source>
        <dbReference type="Pfam" id="PF25198"/>
    </source>
</evidence>
<evidence type="ECO:0000256" key="4">
    <source>
        <dbReference type="ARBA" id="ARBA00022729"/>
    </source>
</evidence>
<evidence type="ECO:0000313" key="10">
    <source>
        <dbReference type="EMBL" id="WIW71123.1"/>
    </source>
</evidence>
<comment type="similarity">
    <text evidence="2">Belongs to the GerABKC lipoprotein family.</text>
</comment>
<accession>A0A9Y2AJE2</accession>
<comment type="subcellular location">
    <subcellularLocation>
        <location evidence="1">Membrane</location>
        <topology evidence="1">Lipid-anchor</topology>
    </subcellularLocation>
</comment>
<gene>
    <name evidence="10" type="ORF">P3F81_01995</name>
</gene>
<keyword evidence="4" id="KW-0732">Signal</keyword>
<evidence type="ECO:0000256" key="2">
    <source>
        <dbReference type="ARBA" id="ARBA00007886"/>
    </source>
</evidence>
<dbReference type="InterPro" id="IPR046953">
    <property type="entry name" value="Spore_GerAC-like_C"/>
</dbReference>
<dbReference type="PANTHER" id="PTHR35789:SF1">
    <property type="entry name" value="SPORE GERMINATION PROTEIN B3"/>
    <property type="match status" value="1"/>
</dbReference>
<dbReference type="Pfam" id="PF05504">
    <property type="entry name" value="Spore_GerAC"/>
    <property type="match status" value="1"/>
</dbReference>
<keyword evidence="3" id="KW-0309">Germination</keyword>
<dbReference type="Pfam" id="PF25198">
    <property type="entry name" value="Spore_GerAC_N"/>
    <property type="match status" value="1"/>
</dbReference>
<evidence type="ECO:0000256" key="7">
    <source>
        <dbReference type="ARBA" id="ARBA00023288"/>
    </source>
</evidence>
<keyword evidence="7" id="KW-0449">Lipoprotein</keyword>
<organism evidence="10 11">
    <name type="scientific">Selenobaculum gibii</name>
    <dbReference type="NCBI Taxonomy" id="3054208"/>
    <lineage>
        <taxon>Bacteria</taxon>
        <taxon>Bacillati</taxon>
        <taxon>Bacillota</taxon>
        <taxon>Negativicutes</taxon>
        <taxon>Selenomonadales</taxon>
        <taxon>Selenomonadaceae</taxon>
        <taxon>Selenobaculum</taxon>
    </lineage>
</organism>
<name>A0A9Y2AJE2_9FIRM</name>
<evidence type="ECO:0000256" key="5">
    <source>
        <dbReference type="ARBA" id="ARBA00023136"/>
    </source>
</evidence>
<evidence type="ECO:0000313" key="11">
    <source>
        <dbReference type="Proteomes" id="UP001243623"/>
    </source>
</evidence>
<feature type="domain" description="Spore germination GerAC-like C-terminal" evidence="8">
    <location>
        <begin position="240"/>
        <end position="403"/>
    </location>
</feature>
<dbReference type="AlphaFoldDB" id="A0A9Y2AJE2"/>
<dbReference type="Proteomes" id="UP001243623">
    <property type="component" value="Chromosome"/>
</dbReference>
<dbReference type="InterPro" id="IPR008844">
    <property type="entry name" value="Spore_GerAC-like"/>
</dbReference>
<dbReference type="RefSeq" id="WP_309320579.1">
    <property type="nucleotide sequence ID" value="NZ_CP120678.1"/>
</dbReference>
<dbReference type="PANTHER" id="PTHR35789">
    <property type="entry name" value="SPORE GERMINATION PROTEIN B3"/>
    <property type="match status" value="1"/>
</dbReference>